<sequence length="257" mass="28553">MKSLKSKMMAVIIPMVILAIGSISIFSYYFAKNIIVKNANEILIQTSQAYANKIDGWLTMHLEMIDSVKEAVEKSALAPDAELDYLKHMVNKFDNVSDLYIGTVDGQMIDGAGWIPPDDYDPRQRPWYQEGMNKDKINFSKPFLDKVTKEMVVGAVVQIDHYDGTKRGVFSGDVSLFVDELVTEFSATSEELLASLENVLAAIEGVALAANEGAEGTTDIANRICDTNDKANEVRTIVTKTKKSAEKLKVEIDRFKI</sequence>
<dbReference type="SUPFAM" id="SSF58104">
    <property type="entry name" value="Methyl-accepting chemotaxis protein (MCP) signaling domain"/>
    <property type="match status" value="1"/>
</dbReference>
<name>A0A4R2KSU9_9FIRM</name>
<dbReference type="InterPro" id="IPR029151">
    <property type="entry name" value="Sensor-like_sf"/>
</dbReference>
<keyword evidence="1" id="KW-0812">Transmembrane</keyword>
<dbReference type="CDD" id="cd18773">
    <property type="entry name" value="PDC1_HK_sensor"/>
    <property type="match status" value="1"/>
</dbReference>
<dbReference type="Gene3D" id="3.30.450.20">
    <property type="entry name" value="PAS domain"/>
    <property type="match status" value="1"/>
</dbReference>
<keyword evidence="3" id="KW-1185">Reference proteome</keyword>
<keyword evidence="1" id="KW-1133">Transmembrane helix</keyword>
<reference evidence="2 3" key="1">
    <citation type="submission" date="2019-03" db="EMBL/GenBank/DDBJ databases">
        <title>Genomic Encyclopedia of Type Strains, Phase IV (KMG-IV): sequencing the most valuable type-strain genomes for metagenomic binning, comparative biology and taxonomic classification.</title>
        <authorList>
            <person name="Goeker M."/>
        </authorList>
    </citation>
    <scope>NUCLEOTIDE SEQUENCE [LARGE SCALE GENOMIC DNA]</scope>
    <source>
        <strain evidence="2 3">DSM 102940</strain>
    </source>
</reference>
<dbReference type="Gene3D" id="1.10.287.950">
    <property type="entry name" value="Methyl-accepting chemotaxis protein"/>
    <property type="match status" value="1"/>
</dbReference>
<comment type="caution">
    <text evidence="2">The sequence shown here is derived from an EMBL/GenBank/DDBJ whole genome shotgun (WGS) entry which is preliminary data.</text>
</comment>
<dbReference type="Pfam" id="PF22673">
    <property type="entry name" value="MCP-like_PDC_1"/>
    <property type="match status" value="1"/>
</dbReference>
<keyword evidence="1" id="KW-0472">Membrane</keyword>
<evidence type="ECO:0000313" key="3">
    <source>
        <dbReference type="Proteomes" id="UP000294919"/>
    </source>
</evidence>
<proteinExistence type="predicted"/>
<gene>
    <name evidence="2" type="ORF">EV214_1079</name>
</gene>
<protein>
    <submittedName>
        <fullName evidence="2">Cache domain-containing protein</fullName>
    </submittedName>
</protein>
<dbReference type="AlphaFoldDB" id="A0A4R2KSU9"/>
<organism evidence="2 3">
    <name type="scientific">Marinisporobacter balticus</name>
    <dbReference type="NCBI Taxonomy" id="2018667"/>
    <lineage>
        <taxon>Bacteria</taxon>
        <taxon>Bacillati</taxon>
        <taxon>Bacillota</taxon>
        <taxon>Clostridia</taxon>
        <taxon>Peptostreptococcales</taxon>
        <taxon>Thermotaleaceae</taxon>
        <taxon>Marinisporobacter</taxon>
    </lineage>
</organism>
<evidence type="ECO:0000256" key="1">
    <source>
        <dbReference type="SAM" id="Phobius"/>
    </source>
</evidence>
<dbReference type="SUPFAM" id="SSF103190">
    <property type="entry name" value="Sensory domain-like"/>
    <property type="match status" value="1"/>
</dbReference>
<dbReference type="EMBL" id="SLWV01000007">
    <property type="protein sequence ID" value="TCO76853.1"/>
    <property type="molecule type" value="Genomic_DNA"/>
</dbReference>
<accession>A0A4R2KSU9</accession>
<evidence type="ECO:0000313" key="2">
    <source>
        <dbReference type="EMBL" id="TCO76853.1"/>
    </source>
</evidence>
<feature type="transmembrane region" description="Helical" evidence="1">
    <location>
        <begin position="12"/>
        <end position="31"/>
    </location>
</feature>
<dbReference type="Proteomes" id="UP000294919">
    <property type="component" value="Unassembled WGS sequence"/>
</dbReference>
<dbReference type="RefSeq" id="WP_207669641.1">
    <property type="nucleotide sequence ID" value="NZ_SLWV01000007.1"/>
</dbReference>